<comment type="caution">
    <text evidence="1">The sequence shown here is derived from an EMBL/GenBank/DDBJ whole genome shotgun (WGS) entry which is preliminary data.</text>
</comment>
<dbReference type="EMBL" id="QKYT01001143">
    <property type="protein sequence ID" value="RIA79793.1"/>
    <property type="molecule type" value="Genomic_DNA"/>
</dbReference>
<feature type="non-terminal residue" evidence="1">
    <location>
        <position position="1"/>
    </location>
</feature>
<name>A0A397S032_9GLOM</name>
<protein>
    <submittedName>
        <fullName evidence="1">Uncharacterized protein</fullName>
    </submittedName>
</protein>
<keyword evidence="2" id="KW-1185">Reference proteome</keyword>
<dbReference type="OrthoDB" id="2417606at2759"/>
<proteinExistence type="predicted"/>
<dbReference type="AlphaFoldDB" id="A0A397S032"/>
<evidence type="ECO:0000313" key="1">
    <source>
        <dbReference type="EMBL" id="RIA79793.1"/>
    </source>
</evidence>
<sequence>TKEVKLPESKPLVDTAVTLSFLRKTSSFETSPELKVKYEKAKKYLTTQLGIKEKANQTVVEKVQESVTEEECEKVIKTQNNDESNKKALTWLHEQVKDEKLEKEILESCEKVVVEKVSQKKKQPSSSSWFGWVTKSAYKATEYTKESLSDAASSYLWNQADKYKEQSEKAKKYLIQELKDEKLVEELLTTSDKIIVEQSVQKEKKEAVATIKTSTTTEKANEIVSCQNDD</sequence>
<organism evidence="1 2">
    <name type="scientific">Glomus cerebriforme</name>
    <dbReference type="NCBI Taxonomy" id="658196"/>
    <lineage>
        <taxon>Eukaryota</taxon>
        <taxon>Fungi</taxon>
        <taxon>Fungi incertae sedis</taxon>
        <taxon>Mucoromycota</taxon>
        <taxon>Glomeromycotina</taxon>
        <taxon>Glomeromycetes</taxon>
        <taxon>Glomerales</taxon>
        <taxon>Glomeraceae</taxon>
        <taxon>Glomus</taxon>
    </lineage>
</organism>
<evidence type="ECO:0000313" key="2">
    <source>
        <dbReference type="Proteomes" id="UP000265703"/>
    </source>
</evidence>
<dbReference type="Proteomes" id="UP000265703">
    <property type="component" value="Unassembled WGS sequence"/>
</dbReference>
<gene>
    <name evidence="1" type="ORF">C1645_882503</name>
</gene>
<accession>A0A397S032</accession>
<reference evidence="1 2" key="1">
    <citation type="submission" date="2018-06" db="EMBL/GenBank/DDBJ databases">
        <title>Comparative genomics reveals the genomic features of Rhizophagus irregularis, R. cerebriforme, R. diaphanum and Gigaspora rosea, and their symbiotic lifestyle signature.</title>
        <authorList>
            <person name="Morin E."/>
            <person name="San Clemente H."/>
            <person name="Chen E.C.H."/>
            <person name="De La Providencia I."/>
            <person name="Hainaut M."/>
            <person name="Kuo A."/>
            <person name="Kohler A."/>
            <person name="Murat C."/>
            <person name="Tang N."/>
            <person name="Roy S."/>
            <person name="Loubradou J."/>
            <person name="Henrissat B."/>
            <person name="Grigoriev I.V."/>
            <person name="Corradi N."/>
            <person name="Roux C."/>
            <person name="Martin F.M."/>
        </authorList>
    </citation>
    <scope>NUCLEOTIDE SEQUENCE [LARGE SCALE GENOMIC DNA]</scope>
    <source>
        <strain evidence="1 2">DAOM 227022</strain>
    </source>
</reference>
<feature type="non-terminal residue" evidence="1">
    <location>
        <position position="230"/>
    </location>
</feature>